<feature type="domain" description="MobA/VirD2-like nuclease" evidence="2">
    <location>
        <begin position="52"/>
        <end position="156"/>
    </location>
</feature>
<dbReference type="Proteomes" id="UP000374630">
    <property type="component" value="Unassembled WGS sequence"/>
</dbReference>
<evidence type="ECO:0000313" key="5">
    <source>
        <dbReference type="Proteomes" id="UP000345527"/>
    </source>
</evidence>
<reference evidence="5 6" key="1">
    <citation type="journal article" date="2019" name="Syst. Appl. Microbiol.">
        <title>Characterization of Bifidobacterium species in feaces of the Egyptian fruit bat: Description of B. vespertilionis sp. nov. and B. rousetti sp. nov.</title>
        <authorList>
            <person name="Modesto M."/>
            <person name="Satti M."/>
            <person name="Watanabe K."/>
            <person name="Puglisi E."/>
            <person name="Morelli L."/>
            <person name="Huang C.-H."/>
            <person name="Liou J.-S."/>
            <person name="Miyashita M."/>
            <person name="Tamura T."/>
            <person name="Saito S."/>
            <person name="Mori K."/>
            <person name="Huang L."/>
            <person name="Sciavilla P."/>
            <person name="Sandri C."/>
            <person name="Spiezio C."/>
            <person name="Vitali F."/>
            <person name="Cavalieri D."/>
            <person name="Perpetuini G."/>
            <person name="Tofalo R."/>
            <person name="Bonetti A."/>
            <person name="Arita M."/>
            <person name="Mattarelli P."/>
        </authorList>
    </citation>
    <scope>NUCLEOTIDE SEQUENCE [LARGE SCALE GENOMIC DNA]</scope>
    <source>
        <strain evidence="3 6">RST16</strain>
        <strain evidence="4 5">RST8</strain>
    </source>
</reference>
<feature type="region of interest" description="Disordered" evidence="1">
    <location>
        <begin position="301"/>
        <end position="414"/>
    </location>
</feature>
<evidence type="ECO:0000313" key="3">
    <source>
        <dbReference type="EMBL" id="KAA8815721.1"/>
    </source>
</evidence>
<evidence type="ECO:0000313" key="6">
    <source>
        <dbReference type="Proteomes" id="UP000374630"/>
    </source>
</evidence>
<name>A0A5J5DSR0_9BIFI</name>
<dbReference type="Pfam" id="PF03432">
    <property type="entry name" value="Relaxase"/>
    <property type="match status" value="1"/>
</dbReference>
<dbReference type="AlphaFoldDB" id="A0A5J5DSR0"/>
<dbReference type="EMBL" id="RZOA01000037">
    <property type="protein sequence ID" value="KAA8821023.1"/>
    <property type="molecule type" value="Genomic_DNA"/>
</dbReference>
<dbReference type="InterPro" id="IPR005094">
    <property type="entry name" value="Endonuclease_MobA/VirD2"/>
</dbReference>
<dbReference type="RefSeq" id="WP_150355088.1">
    <property type="nucleotide sequence ID" value="NZ_RZNZ01000025.1"/>
</dbReference>
<dbReference type="EMBL" id="RZNZ01000025">
    <property type="protein sequence ID" value="KAA8815721.1"/>
    <property type="molecule type" value="Genomic_DNA"/>
</dbReference>
<protein>
    <recommendedName>
        <fullName evidence="2">MobA/VirD2-like nuclease domain-containing protein</fullName>
    </recommendedName>
</protein>
<evidence type="ECO:0000313" key="4">
    <source>
        <dbReference type="EMBL" id="KAA8821023.1"/>
    </source>
</evidence>
<sequence>MIGKISKGASAHAIANYLHGPGKRNEHVRANGMPGGEVIGGNIGRRGMIHGDTWARTMTRIASRRKDISRPFYAVSLRNPASDRTLSDAEWSVVVAQWAHHMGLDGKPYVVVRHADDHVHAVFCRVGFDRKIWSIPTGDRYRSMEAIRNIERDHDLTPVRTPERGTYTDRETGRTMTSRYTVKTTIALERRTIAETEIECRHRADPARHPKGSWKQRIRDIIDRVMSSRDRWGEWVHRTISDAFDAFHEQGLDLIEKTTDYTTWHVWRYREPDGLVHDIAPDELGASYQPERITDELAKRYREHQQRTSPHEGAPQHPETLHELQRDGGTLDGPVQGGLPESDAHPARDGDQGRPGSEREILDGLERTSAAVAEGIRRAVGDLDEPIEPEPECFDLTTEPEHQPAPRIRRSHAR</sequence>
<proteinExistence type="predicted"/>
<feature type="compositionally biased region" description="Basic and acidic residues" evidence="1">
    <location>
        <begin position="342"/>
        <end position="366"/>
    </location>
</feature>
<dbReference type="OrthoDB" id="4382201at2"/>
<dbReference type="Proteomes" id="UP000345527">
    <property type="component" value="Unassembled WGS sequence"/>
</dbReference>
<keyword evidence="6" id="KW-1185">Reference proteome</keyword>
<evidence type="ECO:0000256" key="1">
    <source>
        <dbReference type="SAM" id="MobiDB-lite"/>
    </source>
</evidence>
<organism evidence="4 5">
    <name type="scientific">Bifidobacterium vespertilionis</name>
    <dbReference type="NCBI Taxonomy" id="2562524"/>
    <lineage>
        <taxon>Bacteria</taxon>
        <taxon>Bacillati</taxon>
        <taxon>Actinomycetota</taxon>
        <taxon>Actinomycetes</taxon>
        <taxon>Bifidobacteriales</taxon>
        <taxon>Bifidobacteriaceae</taxon>
        <taxon>Bifidobacterium</taxon>
    </lineage>
</organism>
<gene>
    <name evidence="4" type="ORF">EM848_11575</name>
    <name evidence="3" type="ORF">EMO90_11815</name>
</gene>
<comment type="caution">
    <text evidence="4">The sequence shown here is derived from an EMBL/GenBank/DDBJ whole genome shotgun (WGS) entry which is preliminary data.</text>
</comment>
<evidence type="ECO:0000259" key="2">
    <source>
        <dbReference type="Pfam" id="PF03432"/>
    </source>
</evidence>
<feature type="compositionally biased region" description="Basic and acidic residues" evidence="1">
    <location>
        <begin position="301"/>
        <end position="310"/>
    </location>
</feature>
<feature type="compositionally biased region" description="Acidic residues" evidence="1">
    <location>
        <begin position="382"/>
        <end position="393"/>
    </location>
</feature>
<accession>A0A5J5DSR0</accession>